<dbReference type="InterPro" id="IPR001898">
    <property type="entry name" value="SLC13A/DASS"/>
</dbReference>
<comment type="similarity">
    <text evidence="2">Belongs to the SLC13A/DASS transporter (TC 2.A.47) family. DIT1 subfamily.</text>
</comment>
<evidence type="ECO:0000256" key="1">
    <source>
        <dbReference type="ARBA" id="ARBA00004141"/>
    </source>
</evidence>
<dbReference type="KEGG" id="cbol:CGC65_19205"/>
<comment type="subcellular location">
    <subcellularLocation>
        <location evidence="1">Membrane</location>
        <topology evidence="1">Multi-pass membrane protein</topology>
    </subcellularLocation>
</comment>
<feature type="transmembrane region" description="Helical" evidence="6">
    <location>
        <begin position="324"/>
        <end position="346"/>
    </location>
</feature>
<name>A0A412ZC22_9FIRM</name>
<dbReference type="Pfam" id="PF00939">
    <property type="entry name" value="Na_sulph_symp"/>
    <property type="match status" value="1"/>
</dbReference>
<feature type="transmembrane region" description="Helical" evidence="6">
    <location>
        <begin position="270"/>
        <end position="286"/>
    </location>
</feature>
<dbReference type="AlphaFoldDB" id="A0A412ZC22"/>
<evidence type="ECO:0000313" key="8">
    <source>
        <dbReference type="Proteomes" id="UP000284543"/>
    </source>
</evidence>
<feature type="transmembrane region" description="Helical" evidence="6">
    <location>
        <begin position="216"/>
        <end position="237"/>
    </location>
</feature>
<evidence type="ECO:0000256" key="3">
    <source>
        <dbReference type="ARBA" id="ARBA00022692"/>
    </source>
</evidence>
<dbReference type="PANTHER" id="PTHR42826">
    <property type="entry name" value="DICARBOXYLATE TRANSPORTER 2.1, CHLOROPLASTIC"/>
    <property type="match status" value="1"/>
</dbReference>
<protein>
    <submittedName>
        <fullName evidence="7">DASS family sodium-coupled anion symporter</fullName>
    </submittedName>
</protein>
<dbReference type="RefSeq" id="WP_002565013.1">
    <property type="nucleotide sequence ID" value="NZ_CABKUK010000001.1"/>
</dbReference>
<dbReference type="GO" id="GO:0022857">
    <property type="term" value="F:transmembrane transporter activity"/>
    <property type="evidence" value="ECO:0007669"/>
    <property type="project" value="InterPro"/>
</dbReference>
<reference evidence="7 8" key="1">
    <citation type="submission" date="2018-08" db="EMBL/GenBank/DDBJ databases">
        <title>A genome reference for cultivated species of the human gut microbiota.</title>
        <authorList>
            <person name="Zou Y."/>
            <person name="Xue W."/>
            <person name="Luo G."/>
        </authorList>
    </citation>
    <scope>NUCLEOTIDE SEQUENCE [LARGE SCALE GENOMIC DNA]</scope>
    <source>
        <strain evidence="7 8">AF14-18</strain>
    </source>
</reference>
<feature type="transmembrane region" description="Helical" evidence="6">
    <location>
        <begin position="181"/>
        <end position="204"/>
    </location>
</feature>
<evidence type="ECO:0000256" key="6">
    <source>
        <dbReference type="SAM" id="Phobius"/>
    </source>
</evidence>
<dbReference type="GO" id="GO:0016020">
    <property type="term" value="C:membrane"/>
    <property type="evidence" value="ECO:0007669"/>
    <property type="project" value="UniProtKB-SubCell"/>
</dbReference>
<organism evidence="7 8">
    <name type="scientific">Enterocloster bolteae</name>
    <dbReference type="NCBI Taxonomy" id="208479"/>
    <lineage>
        <taxon>Bacteria</taxon>
        <taxon>Bacillati</taxon>
        <taxon>Bacillota</taxon>
        <taxon>Clostridia</taxon>
        <taxon>Lachnospirales</taxon>
        <taxon>Lachnospiraceae</taxon>
        <taxon>Enterocloster</taxon>
    </lineage>
</organism>
<feature type="transmembrane region" description="Helical" evidence="6">
    <location>
        <begin position="358"/>
        <end position="380"/>
    </location>
</feature>
<keyword evidence="4 6" id="KW-1133">Transmembrane helix</keyword>
<sequence length="472" mass="51468">MKNRLVKMIPVVLFPLLTWLISAPAGLETETWHMFGLCLSLLCGLILKPFSEPVISLIVLGLGACFVEKPAVLYSGYAAQGVWFLLAVLLACGAFKKTGLGKRLAYILLSKFGGTKFGRSSLGLGYVMMLCDLILSPATGSNTSRSAIVFPIFRGVSESLGSYPDKDPQKLGGYLELLEHVVAMSTAVLFLTGMASNAVIASTIKDIAGVELTWMLWFKAALVPGLIVLFLCPLVVYKLYPPQMKDLGDIKPFVVSKMQEMGAMKKDEKILLALFIMAILGWMLGGKIGISMYVVAFAFLALELLLGVMDWNDLMAEKGAWNMYIWYGAFFSISGAINEGGFYSWLSGQIQNYLDLSAVNGMAVLVILLLISFVTKYFFVSNAAYIASIYPVILTLAASTNVNIMALSLMLAFFGGYGALLCNYGNGASIYIFGNGYVSQKDWYLKGTILLAMIFAVFLIIGLPYWKIMGIC</sequence>
<gene>
    <name evidence="7" type="ORF">DWW02_08315</name>
</gene>
<proteinExistence type="inferred from homology"/>
<keyword evidence="5 6" id="KW-0472">Membrane</keyword>
<feature type="transmembrane region" description="Helical" evidence="6">
    <location>
        <begin position="443"/>
        <end position="466"/>
    </location>
</feature>
<feature type="transmembrane region" description="Helical" evidence="6">
    <location>
        <begin position="77"/>
        <end position="95"/>
    </location>
</feature>
<dbReference type="NCBIfam" id="TIGR00785">
    <property type="entry name" value="dass"/>
    <property type="match status" value="1"/>
</dbReference>
<evidence type="ECO:0000256" key="2">
    <source>
        <dbReference type="ARBA" id="ARBA00007349"/>
    </source>
</evidence>
<dbReference type="InterPro" id="IPR030676">
    <property type="entry name" value="CitT-rel"/>
</dbReference>
<dbReference type="Proteomes" id="UP000284543">
    <property type="component" value="Unassembled WGS sequence"/>
</dbReference>
<accession>A0A412ZC22</accession>
<keyword evidence="3 6" id="KW-0812">Transmembrane</keyword>
<dbReference type="EMBL" id="QRZM01000002">
    <property type="protein sequence ID" value="RGV77653.1"/>
    <property type="molecule type" value="Genomic_DNA"/>
</dbReference>
<comment type="caution">
    <text evidence="7">The sequence shown here is derived from an EMBL/GenBank/DDBJ whole genome shotgun (WGS) entry which is preliminary data.</text>
</comment>
<evidence type="ECO:0000256" key="4">
    <source>
        <dbReference type="ARBA" id="ARBA00022989"/>
    </source>
</evidence>
<feature type="transmembrane region" description="Helical" evidence="6">
    <location>
        <begin position="392"/>
        <end position="414"/>
    </location>
</feature>
<evidence type="ECO:0000256" key="5">
    <source>
        <dbReference type="ARBA" id="ARBA00023136"/>
    </source>
</evidence>
<evidence type="ECO:0000313" key="7">
    <source>
        <dbReference type="EMBL" id="RGV77653.1"/>
    </source>
</evidence>